<accession>W0FH55</accession>
<dbReference type="EMBL" id="KC246783">
    <property type="protein sequence ID" value="AHF24046.1"/>
    <property type="molecule type" value="Genomic_DNA"/>
</dbReference>
<organism evidence="1">
    <name type="scientific">uncultured bacterium Contig643</name>
    <dbReference type="NCBI Taxonomy" id="1393602"/>
    <lineage>
        <taxon>Bacteria</taxon>
        <taxon>environmental samples</taxon>
    </lineage>
</organism>
<sequence length="116" mass="13303">MSDRRVDTMKKLIIAAITCLAITLSGCGTTNTIVSESPVDADYIPAHDEIETTQEYEIDLLGDGGLFKLMPNTHTVHHPAEYRIQYRRTYENGDSDTYWIEVDRDEYEKIIDMLDE</sequence>
<evidence type="ECO:0000313" key="1">
    <source>
        <dbReference type="EMBL" id="AHF24046.1"/>
    </source>
</evidence>
<reference evidence="1" key="1">
    <citation type="journal article" date="2013" name="PLoS ONE">
        <title>Metagenomic insights into the carbohydrate-active enzymes carried by the microorganisms adhering to solid digesta in the rumen of cows.</title>
        <authorList>
            <person name="Wang L."/>
            <person name="Hatem A."/>
            <person name="Catalyurek U.V."/>
            <person name="Morrison M."/>
            <person name="Yu Z."/>
        </authorList>
    </citation>
    <scope>NUCLEOTIDE SEQUENCE</scope>
</reference>
<protein>
    <recommendedName>
        <fullName evidence="2">Lipoprotein</fullName>
    </recommendedName>
</protein>
<proteinExistence type="predicted"/>
<evidence type="ECO:0008006" key="2">
    <source>
        <dbReference type="Google" id="ProtNLM"/>
    </source>
</evidence>
<dbReference type="PROSITE" id="PS51257">
    <property type="entry name" value="PROKAR_LIPOPROTEIN"/>
    <property type="match status" value="1"/>
</dbReference>
<dbReference type="AlphaFoldDB" id="W0FH55"/>
<name>W0FH55_9BACT</name>